<sequence>MPKRSKISMSVIRRLPRYYRFLNQLDQDGVTRISSTELSARLGLTASQIRQDLNCFGGFGQQGYGYMVHQLAGEIGHILGVEHRYRTVIFGAGNIGHAIAAQMDFGELGFQLIGIFDNDPQKIGTVLHGIEVMDLVWFQDFYKKYVPEMAALCIPRSAIEETVSFLYGLGIRNYWNFSHYDISMKYPDAVVENVHLNDSLLTLCYEISHHDKAKKPVALLKHEK</sequence>
<accession>A0A859DPV3</accession>
<dbReference type="GO" id="GO:0045892">
    <property type="term" value="P:negative regulation of DNA-templated transcription"/>
    <property type="evidence" value="ECO:0007669"/>
    <property type="project" value="InterPro"/>
</dbReference>
<dbReference type="RefSeq" id="WP_086035830.1">
    <property type="nucleotide sequence ID" value="NZ_CP046051.1"/>
</dbReference>
<dbReference type="Proteomes" id="UP000509623">
    <property type="component" value="Chromosome"/>
</dbReference>
<dbReference type="EMBL" id="CP046051">
    <property type="protein sequence ID" value="QKN23840.1"/>
    <property type="molecule type" value="Genomic_DNA"/>
</dbReference>
<keyword evidence="3 7" id="KW-0805">Transcription regulation</keyword>
<evidence type="ECO:0000256" key="6">
    <source>
        <dbReference type="ARBA" id="ARBA00023163"/>
    </source>
</evidence>
<evidence type="ECO:0000259" key="8">
    <source>
        <dbReference type="Pfam" id="PF02629"/>
    </source>
</evidence>
<dbReference type="GO" id="GO:0005737">
    <property type="term" value="C:cytoplasm"/>
    <property type="evidence" value="ECO:0007669"/>
    <property type="project" value="UniProtKB-SubCell"/>
</dbReference>
<dbReference type="PANTHER" id="PTHR35786">
    <property type="entry name" value="REDOX-SENSING TRANSCRIPTIONAL REPRESSOR REX"/>
    <property type="match status" value="1"/>
</dbReference>
<dbReference type="GO" id="GO:0051775">
    <property type="term" value="P:response to redox state"/>
    <property type="evidence" value="ECO:0007669"/>
    <property type="project" value="InterPro"/>
</dbReference>
<dbReference type="EMBL" id="CP046161">
    <property type="protein sequence ID" value="QKO31088.1"/>
    <property type="molecule type" value="Genomic_DNA"/>
</dbReference>
<keyword evidence="13" id="KW-1185">Reference proteome</keyword>
<feature type="domain" description="Rex DNA-binding C-terminal" evidence="9">
    <location>
        <begin position="6"/>
        <end position="54"/>
    </location>
</feature>
<evidence type="ECO:0000256" key="3">
    <source>
        <dbReference type="ARBA" id="ARBA00023015"/>
    </source>
</evidence>
<feature type="domain" description="CoA-binding" evidence="8">
    <location>
        <begin position="85"/>
        <end position="178"/>
    </location>
</feature>
<dbReference type="SUPFAM" id="SSF46785">
    <property type="entry name" value="Winged helix' DNA-binding domain"/>
    <property type="match status" value="1"/>
</dbReference>
<protein>
    <recommendedName>
        <fullName evidence="7">Redox-sensing transcriptional repressor Rex</fullName>
    </recommendedName>
</protein>
<reference evidence="12 13" key="1">
    <citation type="submission" date="2019-11" db="EMBL/GenBank/DDBJ databases">
        <authorList>
            <person name="Ren C."/>
            <person name="Wang H."/>
            <person name="Xu Y."/>
        </authorList>
    </citation>
    <scope>NUCLEOTIDE SEQUENCE [LARGE SCALE GENOMIC DNA]</scope>
    <source>
        <strain evidence="13">JNU-WLY1368</strain>
        <strain evidence="10 12">LBM 19010</strain>
    </source>
</reference>
<evidence type="ECO:0000313" key="11">
    <source>
        <dbReference type="EMBL" id="QKO31088.1"/>
    </source>
</evidence>
<dbReference type="Gene3D" id="1.10.10.10">
    <property type="entry name" value="Winged helix-like DNA-binding domain superfamily/Winged helix DNA-binding domain"/>
    <property type="match status" value="1"/>
</dbReference>
<dbReference type="InterPro" id="IPR003781">
    <property type="entry name" value="CoA-bd"/>
</dbReference>
<dbReference type="InterPro" id="IPR036388">
    <property type="entry name" value="WH-like_DNA-bd_sf"/>
</dbReference>
<evidence type="ECO:0000256" key="1">
    <source>
        <dbReference type="ARBA" id="ARBA00022490"/>
    </source>
</evidence>
<reference evidence="11" key="2">
    <citation type="journal article" date="2021" name="Appl. Environ. Microbiol.">
        <title>Adaptability of a Caproate-Producing Bacterium Contributes to Its Dominance in an Anaerobic Fermentation System.</title>
        <authorList>
            <person name="Wang H."/>
            <person name="Gu Y."/>
            <person name="Zhou W."/>
            <person name="Zhao D."/>
            <person name="Qiao Z."/>
            <person name="Zheng J."/>
            <person name="Gao J."/>
            <person name="Chen X."/>
            <person name="Ren C."/>
            <person name="Xu Y."/>
        </authorList>
    </citation>
    <scope>NUCLEOTIDE SEQUENCE</scope>
    <source>
        <strain evidence="11">JNU-WLY1368</strain>
    </source>
</reference>
<organism evidence="10 12">
    <name type="scientific">Caproicibacterium lactatifermentans</name>
    <dbReference type="NCBI Taxonomy" id="2666138"/>
    <lineage>
        <taxon>Bacteria</taxon>
        <taxon>Bacillati</taxon>
        <taxon>Bacillota</taxon>
        <taxon>Clostridia</taxon>
        <taxon>Eubacteriales</taxon>
        <taxon>Oscillospiraceae</taxon>
        <taxon>Caproicibacterium</taxon>
    </lineage>
</organism>
<keyword evidence="4 7" id="KW-0520">NAD</keyword>
<dbReference type="NCBIfam" id="NF003996">
    <property type="entry name" value="PRK05472.2-5"/>
    <property type="match status" value="1"/>
</dbReference>
<reference evidence="11" key="3">
    <citation type="journal article" date="2022" name="Int. J. Syst. Evol. Microbiol.">
        <title>Caproicibacterium lactatifermentans sp. nov., isolated from pit clay used for the production of Chinese strong aroma-type liquor.</title>
        <authorList>
            <person name="Wang H."/>
            <person name="Gu Y."/>
            <person name="Zhao D."/>
            <person name="Qiao Z."/>
            <person name="Zheng J."/>
            <person name="Gao J."/>
            <person name="Ren C."/>
            <person name="Xu Y."/>
        </authorList>
    </citation>
    <scope>NUCLEOTIDE SEQUENCE</scope>
    <source>
        <strain evidence="11">JNU-WLY1368</strain>
    </source>
</reference>
<dbReference type="PANTHER" id="PTHR35786:SF1">
    <property type="entry name" value="REDOX-SENSING TRANSCRIPTIONAL REPRESSOR REX 1"/>
    <property type="match status" value="1"/>
</dbReference>
<dbReference type="Pfam" id="PF02629">
    <property type="entry name" value="CoA_binding"/>
    <property type="match status" value="1"/>
</dbReference>
<comment type="similarity">
    <text evidence="7">Belongs to the transcriptional regulatory Rex family.</text>
</comment>
<evidence type="ECO:0000256" key="2">
    <source>
        <dbReference type="ARBA" id="ARBA00022491"/>
    </source>
</evidence>
<dbReference type="InterPro" id="IPR009718">
    <property type="entry name" value="Rex_DNA-bd_C_dom"/>
</dbReference>
<dbReference type="AlphaFoldDB" id="A0A859DPV3"/>
<dbReference type="NCBIfam" id="NF003990">
    <property type="entry name" value="PRK05472.1-4"/>
    <property type="match status" value="1"/>
</dbReference>
<dbReference type="HAMAP" id="MF_01131">
    <property type="entry name" value="Rex"/>
    <property type="match status" value="1"/>
</dbReference>
<evidence type="ECO:0000313" key="12">
    <source>
        <dbReference type="Proteomes" id="UP000501316"/>
    </source>
</evidence>
<keyword evidence="2 7" id="KW-0678">Repressor</keyword>
<evidence type="ECO:0000256" key="4">
    <source>
        <dbReference type="ARBA" id="ARBA00023027"/>
    </source>
</evidence>
<comment type="subcellular location">
    <subcellularLocation>
        <location evidence="7">Cytoplasm</location>
    </subcellularLocation>
</comment>
<keyword evidence="1 7" id="KW-0963">Cytoplasm</keyword>
<proteinExistence type="inferred from homology"/>
<dbReference type="KEGG" id="clf:GJQ69_04720"/>
<dbReference type="NCBIfam" id="NF003995">
    <property type="entry name" value="PRK05472.2-4"/>
    <property type="match status" value="1"/>
</dbReference>
<dbReference type="InterPro" id="IPR036291">
    <property type="entry name" value="NAD(P)-bd_dom_sf"/>
</dbReference>
<evidence type="ECO:0000313" key="13">
    <source>
        <dbReference type="Proteomes" id="UP000509623"/>
    </source>
</evidence>
<feature type="DNA-binding region" description="H-T-H motif" evidence="7">
    <location>
        <begin position="17"/>
        <end position="56"/>
    </location>
</feature>
<dbReference type="Proteomes" id="UP000501316">
    <property type="component" value="Chromosome"/>
</dbReference>
<comment type="function">
    <text evidence="7">Modulates transcription in response to changes in cellular NADH/NAD(+) redox state.</text>
</comment>
<keyword evidence="5 7" id="KW-0238">DNA-binding</keyword>
<feature type="binding site" evidence="7">
    <location>
        <begin position="91"/>
        <end position="96"/>
    </location>
    <ligand>
        <name>NAD(+)</name>
        <dbReference type="ChEBI" id="CHEBI:57540"/>
    </ligand>
</feature>
<dbReference type="GO" id="GO:0003677">
    <property type="term" value="F:DNA binding"/>
    <property type="evidence" value="ECO:0007669"/>
    <property type="project" value="UniProtKB-UniRule"/>
</dbReference>
<dbReference type="GO" id="GO:0003700">
    <property type="term" value="F:DNA-binding transcription factor activity"/>
    <property type="evidence" value="ECO:0007669"/>
    <property type="project" value="UniProtKB-UniRule"/>
</dbReference>
<dbReference type="SUPFAM" id="SSF51735">
    <property type="entry name" value="NAD(P)-binding Rossmann-fold domains"/>
    <property type="match status" value="1"/>
</dbReference>
<dbReference type="NCBIfam" id="NF003994">
    <property type="entry name" value="PRK05472.2-3"/>
    <property type="match status" value="1"/>
</dbReference>
<dbReference type="InterPro" id="IPR036390">
    <property type="entry name" value="WH_DNA-bd_sf"/>
</dbReference>
<evidence type="ECO:0000256" key="7">
    <source>
        <dbReference type="HAMAP-Rule" id="MF_01131"/>
    </source>
</evidence>
<comment type="subunit">
    <text evidence="7">Homodimer.</text>
</comment>
<keyword evidence="6 7" id="KW-0804">Transcription</keyword>
<name>A0A859DPV3_9FIRM</name>
<dbReference type="Pfam" id="PF06971">
    <property type="entry name" value="Put_DNA-bind_N"/>
    <property type="match status" value="1"/>
</dbReference>
<evidence type="ECO:0000313" key="10">
    <source>
        <dbReference type="EMBL" id="QKN23840.1"/>
    </source>
</evidence>
<evidence type="ECO:0000256" key="5">
    <source>
        <dbReference type="ARBA" id="ARBA00023125"/>
    </source>
</evidence>
<evidence type="ECO:0000259" key="9">
    <source>
        <dbReference type="Pfam" id="PF06971"/>
    </source>
</evidence>
<dbReference type="InterPro" id="IPR022876">
    <property type="entry name" value="Tscrpt_rep_Rex"/>
</dbReference>
<gene>
    <name evidence="7" type="primary">rex</name>
    <name evidence="10" type="ORF">GJQ69_04720</name>
    <name evidence="11" type="ORF">GKP14_08830</name>
</gene>
<dbReference type="Gene3D" id="3.40.50.720">
    <property type="entry name" value="NAD(P)-binding Rossmann-like Domain"/>
    <property type="match status" value="1"/>
</dbReference>